<evidence type="ECO:0000313" key="2">
    <source>
        <dbReference type="Proteomes" id="UP001056384"/>
    </source>
</evidence>
<name>A0A9Q9ENP2_9PEZI</name>
<proteinExistence type="predicted"/>
<dbReference type="AlphaFoldDB" id="A0A9Q9ENP2"/>
<gene>
    <name evidence="1" type="ORF">Slin15195_G113250</name>
</gene>
<sequence>MDCSLCQSLRAQNSASFTEKEIIQHVEHLARGSVDAVNRKSYDIYSKDWNYLASSLLIEFAHPSYRGPQRMPLIAYLDLLQQNTKRWPQYKATILDQSTIVNEEMNEAVVFENAEVEGAPPGVTTKLVIVLDFKLRAAPRVGEEPWRCVSLRSAIGI</sequence>
<protein>
    <submittedName>
        <fullName evidence="1">Uncharacterized protein</fullName>
    </submittedName>
</protein>
<accession>A0A9Q9ENP2</accession>
<dbReference type="Proteomes" id="UP001056384">
    <property type="component" value="Chromosome 10"/>
</dbReference>
<evidence type="ECO:0000313" key="1">
    <source>
        <dbReference type="EMBL" id="USW58006.1"/>
    </source>
</evidence>
<dbReference type="EMBL" id="CP099427">
    <property type="protein sequence ID" value="USW58006.1"/>
    <property type="molecule type" value="Genomic_DNA"/>
</dbReference>
<reference evidence="1" key="1">
    <citation type="submission" date="2022-06" db="EMBL/GenBank/DDBJ databases">
        <title>Complete genome sequences of two strains of the flax pathogen Septoria linicola.</title>
        <authorList>
            <person name="Lapalu N."/>
            <person name="Simon A."/>
            <person name="Demenou B."/>
            <person name="Paumier D."/>
            <person name="Guillot M.-P."/>
            <person name="Gout L."/>
            <person name="Valade R."/>
        </authorList>
    </citation>
    <scope>NUCLEOTIDE SEQUENCE</scope>
    <source>
        <strain evidence="1">SE15195</strain>
    </source>
</reference>
<organism evidence="1 2">
    <name type="scientific">Septoria linicola</name>
    <dbReference type="NCBI Taxonomy" id="215465"/>
    <lineage>
        <taxon>Eukaryota</taxon>
        <taxon>Fungi</taxon>
        <taxon>Dikarya</taxon>
        <taxon>Ascomycota</taxon>
        <taxon>Pezizomycotina</taxon>
        <taxon>Dothideomycetes</taxon>
        <taxon>Dothideomycetidae</taxon>
        <taxon>Mycosphaerellales</taxon>
        <taxon>Mycosphaerellaceae</taxon>
        <taxon>Septoria</taxon>
    </lineage>
</organism>
<keyword evidence="2" id="KW-1185">Reference proteome</keyword>